<keyword evidence="4" id="KW-0049">Antioxidant</keyword>
<proteinExistence type="inferred from homology"/>
<dbReference type="InterPro" id="IPR013766">
    <property type="entry name" value="Thioredoxin_domain"/>
</dbReference>
<evidence type="ECO:0000313" key="13">
    <source>
        <dbReference type="EMBL" id="OYQ45620.1"/>
    </source>
</evidence>
<sequence>MRKEVLGLLSIVLLYSCQEVKKEVQNEPVETEPVTEEISVDYNTLGMETNAIPKGLQIGDVAPVVSMTTSDNKTVTLKDFYEKQPIVVIFYRGYWCPICNQYLSEFAEKAKSIEDAGAKIIAISSESYENSTKTIANNKIDFTVISDLDGSIMKAFDVKFEVTKEYQDMIQEKLNASISETNANKEGVLPVPATFIIDKSGKIVYKQFDPNYKNRATIEDILAHLPK</sequence>
<dbReference type="CDD" id="cd02970">
    <property type="entry name" value="PRX_like2"/>
    <property type="match status" value="1"/>
</dbReference>
<comment type="similarity">
    <text evidence="9">Belongs to the peroxiredoxin family. BCP/PrxQ subfamily.</text>
</comment>
<keyword evidence="14" id="KW-1185">Reference proteome</keyword>
<dbReference type="EMBL" id="NOXX01000178">
    <property type="protein sequence ID" value="OYQ45620.1"/>
    <property type="molecule type" value="Genomic_DNA"/>
</dbReference>
<dbReference type="Gene3D" id="3.40.30.10">
    <property type="entry name" value="Glutaredoxin"/>
    <property type="match status" value="1"/>
</dbReference>
<dbReference type="OrthoDB" id="9809746at2"/>
<evidence type="ECO:0000256" key="7">
    <source>
        <dbReference type="ARBA" id="ARBA00023284"/>
    </source>
</evidence>
<evidence type="ECO:0000256" key="10">
    <source>
        <dbReference type="ARBA" id="ARBA00042639"/>
    </source>
</evidence>
<evidence type="ECO:0000256" key="5">
    <source>
        <dbReference type="ARBA" id="ARBA00023002"/>
    </source>
</evidence>
<evidence type="ECO:0000256" key="11">
    <source>
        <dbReference type="ARBA" id="ARBA00049091"/>
    </source>
</evidence>
<keyword evidence="6" id="KW-1015">Disulfide bond</keyword>
<evidence type="ECO:0000256" key="9">
    <source>
        <dbReference type="ARBA" id="ARBA00038489"/>
    </source>
</evidence>
<evidence type="ECO:0000256" key="4">
    <source>
        <dbReference type="ARBA" id="ARBA00022862"/>
    </source>
</evidence>
<evidence type="ECO:0000259" key="12">
    <source>
        <dbReference type="PROSITE" id="PS51352"/>
    </source>
</evidence>
<dbReference type="InterPro" id="IPR050924">
    <property type="entry name" value="Peroxiredoxin_BCP/PrxQ"/>
</dbReference>
<evidence type="ECO:0000256" key="3">
    <source>
        <dbReference type="ARBA" id="ARBA00022559"/>
    </source>
</evidence>
<reference evidence="13 14" key="1">
    <citation type="submission" date="2017-07" db="EMBL/GenBank/DDBJ databases">
        <title>Flavobacterium cyanobacteriorum sp. nov., isolated from cyanobacterial aggregates in a eutrophic lake.</title>
        <authorList>
            <person name="Cai H."/>
        </authorList>
    </citation>
    <scope>NUCLEOTIDE SEQUENCE [LARGE SCALE GENOMIC DNA]</scope>
    <source>
        <strain evidence="13 14">TH167</strain>
    </source>
</reference>
<accession>A0A255ZXU9</accession>
<gene>
    <name evidence="13" type="ORF">CHX27_05730</name>
</gene>
<comment type="caution">
    <text evidence="13">The sequence shown here is derived from an EMBL/GenBank/DDBJ whole genome shotgun (WGS) entry which is preliminary data.</text>
</comment>
<keyword evidence="3" id="KW-0575">Peroxidase</keyword>
<dbReference type="InterPro" id="IPR000866">
    <property type="entry name" value="AhpC/TSA"/>
</dbReference>
<dbReference type="EC" id="1.11.1.24" evidence="2"/>
<evidence type="ECO:0000256" key="2">
    <source>
        <dbReference type="ARBA" id="ARBA00013017"/>
    </source>
</evidence>
<dbReference type="RefSeq" id="WP_094485805.1">
    <property type="nucleotide sequence ID" value="NZ_NOXX01000178.1"/>
</dbReference>
<dbReference type="SUPFAM" id="SSF52833">
    <property type="entry name" value="Thioredoxin-like"/>
    <property type="match status" value="1"/>
</dbReference>
<dbReference type="PROSITE" id="PS51257">
    <property type="entry name" value="PROKAR_LIPOPROTEIN"/>
    <property type="match status" value="1"/>
</dbReference>
<dbReference type="GO" id="GO:0045454">
    <property type="term" value="P:cell redox homeostasis"/>
    <property type="evidence" value="ECO:0007669"/>
    <property type="project" value="TreeGrafter"/>
</dbReference>
<dbReference type="GO" id="GO:0005737">
    <property type="term" value="C:cytoplasm"/>
    <property type="evidence" value="ECO:0007669"/>
    <property type="project" value="TreeGrafter"/>
</dbReference>
<dbReference type="GO" id="GO:0008379">
    <property type="term" value="F:thioredoxin peroxidase activity"/>
    <property type="evidence" value="ECO:0007669"/>
    <property type="project" value="TreeGrafter"/>
</dbReference>
<comment type="function">
    <text evidence="1">Thiol-specific peroxidase that catalyzes the reduction of hydrogen peroxide and organic hydroperoxides to water and alcohols, respectively. Plays a role in cell protection against oxidative stress by detoxifying peroxides and as sensor of hydrogen peroxide-mediated signaling events.</text>
</comment>
<evidence type="ECO:0000313" key="14">
    <source>
        <dbReference type="Proteomes" id="UP000216035"/>
    </source>
</evidence>
<dbReference type="Proteomes" id="UP000216035">
    <property type="component" value="Unassembled WGS sequence"/>
</dbReference>
<dbReference type="InterPro" id="IPR036249">
    <property type="entry name" value="Thioredoxin-like_sf"/>
</dbReference>
<evidence type="ECO:0000256" key="6">
    <source>
        <dbReference type="ARBA" id="ARBA00023157"/>
    </source>
</evidence>
<name>A0A255ZXU9_9FLAO</name>
<dbReference type="PANTHER" id="PTHR42801">
    <property type="entry name" value="THIOREDOXIN-DEPENDENT PEROXIDE REDUCTASE"/>
    <property type="match status" value="1"/>
</dbReference>
<feature type="domain" description="Thioredoxin" evidence="12">
    <location>
        <begin position="56"/>
        <end position="227"/>
    </location>
</feature>
<protein>
    <recommendedName>
        <fullName evidence="2">thioredoxin-dependent peroxiredoxin</fullName>
        <ecNumber evidence="2">1.11.1.24</ecNumber>
    </recommendedName>
    <alternativeName>
        <fullName evidence="8">Thioredoxin peroxidase</fullName>
    </alternativeName>
    <alternativeName>
        <fullName evidence="10">Thioredoxin-dependent peroxiredoxin Bcp</fullName>
    </alternativeName>
</protein>
<evidence type="ECO:0000256" key="1">
    <source>
        <dbReference type="ARBA" id="ARBA00003330"/>
    </source>
</evidence>
<keyword evidence="7" id="KW-0676">Redox-active center</keyword>
<dbReference type="GO" id="GO:0034599">
    <property type="term" value="P:cellular response to oxidative stress"/>
    <property type="evidence" value="ECO:0007669"/>
    <property type="project" value="TreeGrafter"/>
</dbReference>
<keyword evidence="5" id="KW-0560">Oxidoreductase</keyword>
<evidence type="ECO:0000256" key="8">
    <source>
        <dbReference type="ARBA" id="ARBA00032824"/>
    </source>
</evidence>
<dbReference type="AlphaFoldDB" id="A0A255ZXU9"/>
<dbReference type="PANTHER" id="PTHR42801:SF7">
    <property type="entry name" value="SLL1159 PROTEIN"/>
    <property type="match status" value="1"/>
</dbReference>
<comment type="catalytic activity">
    <reaction evidence="11">
        <text>a hydroperoxide + [thioredoxin]-dithiol = an alcohol + [thioredoxin]-disulfide + H2O</text>
        <dbReference type="Rhea" id="RHEA:62620"/>
        <dbReference type="Rhea" id="RHEA-COMP:10698"/>
        <dbReference type="Rhea" id="RHEA-COMP:10700"/>
        <dbReference type="ChEBI" id="CHEBI:15377"/>
        <dbReference type="ChEBI" id="CHEBI:29950"/>
        <dbReference type="ChEBI" id="CHEBI:30879"/>
        <dbReference type="ChEBI" id="CHEBI:35924"/>
        <dbReference type="ChEBI" id="CHEBI:50058"/>
        <dbReference type="EC" id="1.11.1.24"/>
    </reaction>
</comment>
<organism evidence="13 14">
    <name type="scientific">Flavobacterium aurantiibacter</name>
    <dbReference type="NCBI Taxonomy" id="2023067"/>
    <lineage>
        <taxon>Bacteria</taxon>
        <taxon>Pseudomonadati</taxon>
        <taxon>Bacteroidota</taxon>
        <taxon>Flavobacteriia</taxon>
        <taxon>Flavobacteriales</taxon>
        <taxon>Flavobacteriaceae</taxon>
        <taxon>Flavobacterium</taxon>
    </lineage>
</organism>
<dbReference type="PROSITE" id="PS51352">
    <property type="entry name" value="THIOREDOXIN_2"/>
    <property type="match status" value="1"/>
</dbReference>
<dbReference type="Pfam" id="PF00578">
    <property type="entry name" value="AhpC-TSA"/>
    <property type="match status" value="1"/>
</dbReference>